<reference evidence="1" key="1">
    <citation type="submission" date="2020-05" db="UniProtKB">
        <authorList>
            <consortium name="EnsemblMetazoa"/>
        </authorList>
    </citation>
    <scope>IDENTIFICATION</scope>
    <source>
        <strain evidence="1">TTRI</strain>
    </source>
</reference>
<dbReference type="VEuPathDB" id="VectorBase:GAUT051807"/>
<proteinExistence type="predicted"/>
<evidence type="ECO:0000313" key="1">
    <source>
        <dbReference type="EnsemblMetazoa" id="GAUT051807-PA"/>
    </source>
</evidence>
<organism evidence="1 2">
    <name type="scientific">Glossina austeni</name>
    <name type="common">Savannah tsetse fly</name>
    <dbReference type="NCBI Taxonomy" id="7395"/>
    <lineage>
        <taxon>Eukaryota</taxon>
        <taxon>Metazoa</taxon>
        <taxon>Ecdysozoa</taxon>
        <taxon>Arthropoda</taxon>
        <taxon>Hexapoda</taxon>
        <taxon>Insecta</taxon>
        <taxon>Pterygota</taxon>
        <taxon>Neoptera</taxon>
        <taxon>Endopterygota</taxon>
        <taxon>Diptera</taxon>
        <taxon>Brachycera</taxon>
        <taxon>Muscomorpha</taxon>
        <taxon>Hippoboscoidea</taxon>
        <taxon>Glossinidae</taxon>
        <taxon>Glossina</taxon>
    </lineage>
</organism>
<dbReference type="EnsemblMetazoa" id="GAUT051807-RA">
    <property type="protein sequence ID" value="GAUT051807-PA"/>
    <property type="gene ID" value="GAUT051807"/>
</dbReference>
<evidence type="ECO:0000313" key="2">
    <source>
        <dbReference type="Proteomes" id="UP000078200"/>
    </source>
</evidence>
<keyword evidence="2" id="KW-1185">Reference proteome</keyword>
<dbReference type="Proteomes" id="UP000078200">
    <property type="component" value="Unassembled WGS sequence"/>
</dbReference>
<protein>
    <submittedName>
        <fullName evidence="1">Uncharacterized protein</fullName>
    </submittedName>
</protein>
<sequence>MKLFTVEFCDWFTLGGKTIYRMHRSALAKQMEFYKCNASSPERLLIAREELENCRVTKYTIISSSKQTYGQSGMALITNMFYVFVVITESNHSWGLSSDLVCLMLTHVKRSEREKEF</sequence>
<dbReference type="AlphaFoldDB" id="A0A1A9VYI6"/>
<accession>A0A1A9VYI6</accession>
<name>A0A1A9VYI6_GLOAU</name>